<gene>
    <name evidence="2" type="ORF">GCM10009744_47780</name>
</gene>
<comment type="caution">
    <text evidence="2">The sequence shown here is derived from an EMBL/GenBank/DDBJ whole genome shotgun (WGS) entry which is preliminary data.</text>
</comment>
<organism evidence="2 3">
    <name type="scientific">Kribbella alba</name>
    <dbReference type="NCBI Taxonomy" id="190197"/>
    <lineage>
        <taxon>Bacteria</taxon>
        <taxon>Bacillati</taxon>
        <taxon>Actinomycetota</taxon>
        <taxon>Actinomycetes</taxon>
        <taxon>Propionibacteriales</taxon>
        <taxon>Kribbellaceae</taxon>
        <taxon>Kribbella</taxon>
    </lineage>
</organism>
<accession>A0ABP4RH67</accession>
<dbReference type="SUPFAM" id="SSF48452">
    <property type="entry name" value="TPR-like"/>
    <property type="match status" value="1"/>
</dbReference>
<keyword evidence="3" id="KW-1185">Reference proteome</keyword>
<reference evidence="3" key="1">
    <citation type="journal article" date="2019" name="Int. J. Syst. Evol. Microbiol.">
        <title>The Global Catalogue of Microorganisms (GCM) 10K type strain sequencing project: providing services to taxonomists for standard genome sequencing and annotation.</title>
        <authorList>
            <consortium name="The Broad Institute Genomics Platform"/>
            <consortium name="The Broad Institute Genome Sequencing Center for Infectious Disease"/>
            <person name="Wu L."/>
            <person name="Ma J."/>
        </authorList>
    </citation>
    <scope>NUCLEOTIDE SEQUENCE [LARGE SCALE GENOMIC DNA]</scope>
    <source>
        <strain evidence="3">JCM 14306</strain>
    </source>
</reference>
<evidence type="ECO:0000313" key="3">
    <source>
        <dbReference type="Proteomes" id="UP001501319"/>
    </source>
</evidence>
<dbReference type="RefSeq" id="WP_344114254.1">
    <property type="nucleotide sequence ID" value="NZ_BAAANE010000008.1"/>
</dbReference>
<dbReference type="Proteomes" id="UP001501319">
    <property type="component" value="Unassembled WGS sequence"/>
</dbReference>
<dbReference type="Gene3D" id="1.25.40.10">
    <property type="entry name" value="Tetratricopeptide repeat domain"/>
    <property type="match status" value="2"/>
</dbReference>
<evidence type="ECO:0000313" key="2">
    <source>
        <dbReference type="EMBL" id="GAA1650609.1"/>
    </source>
</evidence>
<name>A0ABP4RH67_9ACTN</name>
<proteinExistence type="predicted"/>
<keyword evidence="1" id="KW-0802">TPR repeat</keyword>
<evidence type="ECO:0000256" key="1">
    <source>
        <dbReference type="PROSITE-ProRule" id="PRU00339"/>
    </source>
</evidence>
<dbReference type="InterPro" id="IPR019734">
    <property type="entry name" value="TPR_rpt"/>
</dbReference>
<dbReference type="PROSITE" id="PS50005">
    <property type="entry name" value="TPR"/>
    <property type="match status" value="1"/>
</dbReference>
<evidence type="ECO:0008006" key="4">
    <source>
        <dbReference type="Google" id="ProtNLM"/>
    </source>
</evidence>
<dbReference type="InterPro" id="IPR011990">
    <property type="entry name" value="TPR-like_helical_dom_sf"/>
</dbReference>
<feature type="repeat" description="TPR" evidence="1">
    <location>
        <begin position="142"/>
        <end position="175"/>
    </location>
</feature>
<sequence length="510" mass="56650">MSALHGGGERNIIPRWRRFGKTVRVGELKPLHVPQSPEVSTVGLNESLAAYASDPGLHTAGDVLSQAVVLGFRSPEIDAAARYVITAPNQTGRIASQLAERVVNDSISGASQLDSSPLIEVADFRLRVRQMRGILQREPRNSIRWTDLALAYVNLGLLEQAERAMRVALSLSPSNRYVLRSAVRLYLLLDRPDQARFVLRDDDLLRDPWIHASELSLAEILERPARKMRAARTAVEEDAFAPWHLSELASELATIDLRAGKVRHGKQLLRRALVSPTENTIAQVKWVAIESGIDIPAIPGDEPPLLHEAKAREFEQAGKYLEALEEAMRWQIDQPFDPEPALFGSYVAAMALERYDTAIDIAERGLRSNPANTMLRNNLVFSLASVGRIEDAAVEAAKMETLPDTKDQAVTEATRGLVDFRSGNTQAGRARYQDSVSTFRRNEDSYRAALATFLWAREELIAGTPEALNVLEDATKVGSGSGWRLVEMWRSRLSAMVAAGSEKRPRKRRR</sequence>
<protein>
    <recommendedName>
        <fullName evidence="4">Tetratricopeptide repeat protein</fullName>
    </recommendedName>
</protein>
<dbReference type="EMBL" id="BAAANE010000008">
    <property type="protein sequence ID" value="GAA1650609.1"/>
    <property type="molecule type" value="Genomic_DNA"/>
</dbReference>